<dbReference type="Proteomes" id="UP000237665">
    <property type="component" value="Chromosome 1"/>
</dbReference>
<dbReference type="RefSeq" id="WP_104973961.1">
    <property type="nucleotide sequence ID" value="NZ_CP014134.1"/>
</dbReference>
<reference evidence="2" key="1">
    <citation type="submission" date="2017-12" db="EMBL/GenBank/DDBJ databases">
        <title>FDA dAtabase for Regulatory Grade micrObial Sequences (FDA-ARGOS): Supporting development and validation of Infectious Disease Dx tests.</title>
        <authorList>
            <person name="Hoffmann M."/>
            <person name="Allard M."/>
            <person name="Evans P."/>
            <person name="Brown E."/>
            <person name="Tallon L.J."/>
            <person name="Sadzewicz L."/>
            <person name="Sengamalay N."/>
            <person name="Ott S."/>
            <person name="Godinez A."/>
            <person name="Nagaraj S."/>
            <person name="Vavikolanu K."/>
            <person name="Aluvathingal J."/>
            <person name="Nadendla S."/>
            <person name="Hobson J."/>
            <person name="Sichtig H."/>
        </authorList>
    </citation>
    <scope>NUCLEOTIDE SEQUENCE [LARGE SCALE GENOMIC DNA]</scope>
    <source>
        <strain evidence="2">LMG 3418</strain>
    </source>
</reference>
<accession>A0ABM6S746</accession>
<sequence>MEILLDNLKTTEESNHFLRALWAKINEKYGNCAWNFMPYRNTSSRVILLGHMNIKKGLTLEVSVRYKNKGNLVAIIFDPTTECLGLELEFKELRKLVKESQNYNRLINEHYYSIQYELVRGNFSNYQGEYFSITPLSGNIFELVCKVKAYGKKDAEAIVTEKSSQIVNVLSVFSNGLILHNSETVTCNGQSGENNIYDSNHNWIDDRPLNNNKILISSKACQLIDKILSSSSYNENLLLFLGAFSHFHSARSQDALEFDSLIPSRTIKKSDDSYTLTFEEDARFRVAREIQKTATENASVLYMSALEVISLVGAGPAVRCQECKQDRYSISARVQQYLKNNGAETLVKTIRDYYNLRSRYLHQGQLIKNHAYTGTTIPILDMDTQSHLNEFCQISVLNLREWCAYLLRQSLEATPSDMFG</sequence>
<organism evidence="1 2">
    <name type="scientific">Vibrio diabolicus</name>
    <dbReference type="NCBI Taxonomy" id="50719"/>
    <lineage>
        <taxon>Bacteria</taxon>
        <taxon>Pseudomonadati</taxon>
        <taxon>Pseudomonadota</taxon>
        <taxon>Gammaproteobacteria</taxon>
        <taxon>Vibrionales</taxon>
        <taxon>Vibrionaceae</taxon>
        <taxon>Vibrio</taxon>
        <taxon>Vibrio diabolicus subgroup</taxon>
    </lineage>
</organism>
<evidence type="ECO:0000313" key="2">
    <source>
        <dbReference type="Proteomes" id="UP000237665"/>
    </source>
</evidence>
<proteinExistence type="predicted"/>
<evidence type="ECO:0008006" key="3">
    <source>
        <dbReference type="Google" id="ProtNLM"/>
    </source>
</evidence>
<dbReference type="EMBL" id="CP014134">
    <property type="protein sequence ID" value="AVH25826.1"/>
    <property type="molecule type" value="Genomic_DNA"/>
</dbReference>
<name>A0ABM6S746_9VIBR</name>
<gene>
    <name evidence="1" type="ORF">AL468_00585</name>
</gene>
<protein>
    <recommendedName>
        <fullName evidence="3">Apea-like HEPN domain-containing protein</fullName>
    </recommendedName>
</protein>
<evidence type="ECO:0000313" key="1">
    <source>
        <dbReference type="EMBL" id="AVH25826.1"/>
    </source>
</evidence>
<keyword evidence="2" id="KW-1185">Reference proteome</keyword>